<protein>
    <submittedName>
        <fullName evidence="1">Uncharacterized protein</fullName>
    </submittedName>
</protein>
<keyword evidence="2" id="KW-1185">Reference proteome</keyword>
<organism evidence="1 2">
    <name type="scientific">Sporolactobacillus inulinus CASD</name>
    <dbReference type="NCBI Taxonomy" id="1069536"/>
    <lineage>
        <taxon>Bacteria</taxon>
        <taxon>Bacillati</taxon>
        <taxon>Bacillota</taxon>
        <taxon>Bacilli</taxon>
        <taxon>Bacillales</taxon>
        <taxon>Sporolactobacillaceae</taxon>
        <taxon>Sporolactobacillus</taxon>
    </lineage>
</organism>
<accession>A0A0U1QNP8</accession>
<evidence type="ECO:0000313" key="2">
    <source>
        <dbReference type="Proteomes" id="UP000035553"/>
    </source>
</evidence>
<evidence type="ECO:0000313" key="1">
    <source>
        <dbReference type="EMBL" id="KLI02427.1"/>
    </source>
</evidence>
<gene>
    <name evidence="1" type="ORF">SINU_08170</name>
</gene>
<dbReference type="Proteomes" id="UP000035553">
    <property type="component" value="Unassembled WGS sequence"/>
</dbReference>
<dbReference type="AlphaFoldDB" id="A0A0U1QNP8"/>
<comment type="caution">
    <text evidence="1">The sequence shown here is derived from an EMBL/GenBank/DDBJ whole genome shotgun (WGS) entry which is preliminary data.</text>
</comment>
<proteinExistence type="predicted"/>
<name>A0A0U1QNP8_9BACL</name>
<dbReference type="STRING" id="1069536.SINU_08170"/>
<sequence length="80" mass="8950">MIRSKGNRVEKKLQLRTLINDQAEESIGSAAAIGQSIRVHLNSFSIIFTKNPHSLKTIKRTTSTYQESGDPMSISENLFD</sequence>
<reference evidence="1 2" key="1">
    <citation type="journal article" date="2011" name="J. Bacteriol.">
        <title>Draft genome sequence of Sporolactobacillus inulinus strain CASD, an efficient D-lactic acid-producing bacterium with high-concentration lactate tolerance capability.</title>
        <authorList>
            <person name="Yu B."/>
            <person name="Su F."/>
            <person name="Wang L."/>
            <person name="Xu K."/>
            <person name="Zhao B."/>
            <person name="Xu P."/>
        </authorList>
    </citation>
    <scope>NUCLEOTIDE SEQUENCE [LARGE SCALE GENOMIC DNA]</scope>
    <source>
        <strain evidence="1 2">CASD</strain>
    </source>
</reference>
<dbReference type="EMBL" id="AFVQ02000100">
    <property type="protein sequence ID" value="KLI02427.1"/>
    <property type="molecule type" value="Genomic_DNA"/>
</dbReference>